<protein>
    <submittedName>
        <fullName evidence="8">Radical SAM/Cys-rich domain-containing protein</fullName>
    </submittedName>
</protein>
<evidence type="ECO:0000259" key="7">
    <source>
        <dbReference type="Pfam" id="PF12345"/>
    </source>
</evidence>
<keyword evidence="2" id="KW-0949">S-adenosyl-L-methionine</keyword>
<dbReference type="CDD" id="cd01335">
    <property type="entry name" value="Radical_SAM"/>
    <property type="match status" value="1"/>
</dbReference>
<dbReference type="NCBIfam" id="TIGR04167">
    <property type="entry name" value="rSAM_SeCys"/>
    <property type="match status" value="1"/>
</dbReference>
<dbReference type="SFLD" id="SFLDG01067">
    <property type="entry name" value="SPASM/twitch_domain_containing"/>
    <property type="match status" value="1"/>
</dbReference>
<feature type="domain" description="Arsenosugar biosynthesis radical SAM protein ArsS-like C-terminal" evidence="7">
    <location>
        <begin position="207"/>
        <end position="341"/>
    </location>
</feature>
<dbReference type="AlphaFoldDB" id="A0A1Y6CMK5"/>
<reference evidence="9" key="1">
    <citation type="submission" date="2017-04" db="EMBL/GenBank/DDBJ databases">
        <authorList>
            <person name="Varghese N."/>
            <person name="Submissions S."/>
        </authorList>
    </citation>
    <scope>NUCLEOTIDE SEQUENCE [LARGE SCALE GENOMIC DNA]</scope>
    <source>
        <strain evidence="9">RKEM611</strain>
    </source>
</reference>
<name>A0A1Y6CMK5_9BACT</name>
<dbReference type="Pfam" id="PF12345">
    <property type="entry name" value="DUF3641"/>
    <property type="match status" value="1"/>
</dbReference>
<dbReference type="OrthoDB" id="9782387at2"/>
<keyword evidence="5" id="KW-0411">Iron-sulfur</keyword>
<gene>
    <name evidence="8" type="ORF">SAMN06296036_12196</name>
</gene>
<evidence type="ECO:0000256" key="1">
    <source>
        <dbReference type="ARBA" id="ARBA00001966"/>
    </source>
</evidence>
<dbReference type="InterPro" id="IPR013785">
    <property type="entry name" value="Aldolase_TIM"/>
</dbReference>
<proteinExistence type="predicted"/>
<dbReference type="STRING" id="1513793.SAMN06296036_12196"/>
<dbReference type="Proteomes" id="UP000192907">
    <property type="component" value="Unassembled WGS sequence"/>
</dbReference>
<evidence type="ECO:0000256" key="3">
    <source>
        <dbReference type="ARBA" id="ARBA00022723"/>
    </source>
</evidence>
<dbReference type="InterPro" id="IPR026351">
    <property type="entry name" value="rSAM_ArsS-like"/>
</dbReference>
<dbReference type="SFLD" id="SFLDS00029">
    <property type="entry name" value="Radical_SAM"/>
    <property type="match status" value="1"/>
</dbReference>
<dbReference type="GO" id="GO:0051536">
    <property type="term" value="F:iron-sulfur cluster binding"/>
    <property type="evidence" value="ECO:0007669"/>
    <property type="project" value="UniProtKB-KW"/>
</dbReference>
<accession>A0A1Y6CMK5</accession>
<comment type="cofactor">
    <cofactor evidence="1">
        <name>[4Fe-4S] cluster</name>
        <dbReference type="ChEBI" id="CHEBI:49883"/>
    </cofactor>
</comment>
<dbReference type="SUPFAM" id="SSF102114">
    <property type="entry name" value="Radical SAM enzymes"/>
    <property type="match status" value="1"/>
</dbReference>
<keyword evidence="9" id="KW-1185">Reference proteome</keyword>
<evidence type="ECO:0000259" key="6">
    <source>
        <dbReference type="Pfam" id="PF04055"/>
    </source>
</evidence>
<dbReference type="RefSeq" id="WP_132323192.1">
    <property type="nucleotide sequence ID" value="NZ_FWZT01000021.1"/>
</dbReference>
<evidence type="ECO:0000313" key="9">
    <source>
        <dbReference type="Proteomes" id="UP000192907"/>
    </source>
</evidence>
<dbReference type="InterPro" id="IPR007197">
    <property type="entry name" value="rSAM"/>
</dbReference>
<organism evidence="8 9">
    <name type="scientific">Pseudobacteriovorax antillogorgiicola</name>
    <dbReference type="NCBI Taxonomy" id="1513793"/>
    <lineage>
        <taxon>Bacteria</taxon>
        <taxon>Pseudomonadati</taxon>
        <taxon>Bdellovibrionota</taxon>
        <taxon>Oligoflexia</taxon>
        <taxon>Oligoflexales</taxon>
        <taxon>Pseudobacteriovoracaceae</taxon>
        <taxon>Pseudobacteriovorax</taxon>
    </lineage>
</organism>
<evidence type="ECO:0000256" key="2">
    <source>
        <dbReference type="ARBA" id="ARBA00022691"/>
    </source>
</evidence>
<evidence type="ECO:0000256" key="4">
    <source>
        <dbReference type="ARBA" id="ARBA00023004"/>
    </source>
</evidence>
<evidence type="ECO:0000313" key="8">
    <source>
        <dbReference type="EMBL" id="SMF62823.1"/>
    </source>
</evidence>
<dbReference type="GO" id="GO:0046872">
    <property type="term" value="F:metal ion binding"/>
    <property type="evidence" value="ECO:0007669"/>
    <property type="project" value="UniProtKB-KW"/>
</dbReference>
<dbReference type="Gene3D" id="3.20.20.70">
    <property type="entry name" value="Aldolase class I"/>
    <property type="match status" value="1"/>
</dbReference>
<feature type="domain" description="Radical SAM core" evidence="6">
    <location>
        <begin position="44"/>
        <end position="135"/>
    </location>
</feature>
<dbReference type="PANTHER" id="PTHR43728">
    <property type="entry name" value="SLR0304 PROTEIN"/>
    <property type="match status" value="1"/>
</dbReference>
<evidence type="ECO:0000256" key="5">
    <source>
        <dbReference type="ARBA" id="ARBA00023014"/>
    </source>
</evidence>
<dbReference type="GO" id="GO:0003824">
    <property type="term" value="F:catalytic activity"/>
    <property type="evidence" value="ECO:0007669"/>
    <property type="project" value="InterPro"/>
</dbReference>
<dbReference type="PANTHER" id="PTHR43728:SF1">
    <property type="entry name" value="FE-S OXIDOREDUCTASE"/>
    <property type="match status" value="1"/>
</dbReference>
<dbReference type="EMBL" id="FWZT01000021">
    <property type="protein sequence ID" value="SMF62823.1"/>
    <property type="molecule type" value="Genomic_DNA"/>
</dbReference>
<sequence length="345" mass="38614">MAQNAKSIVIEKASPEIENRFGFAKKIVSSGLDLKARTIETLQINITKLCNQACVHCHVDSSPRRREAMSDAVIDQIIKVLESNPSIKALDITGGAPELHPRFKELVTKARQLEKTVIVRHNLTVTHDPHPQTKESLADLPDFFAEQEVEIVSSLPYYQEFFTDKQRGSGVFKKSILSLQMLNERGYGIPDSNKILNLVYNPVGAFLPPPQKSLEASYKKELKEKFDISFNHLFAITNMPIHRFKAQLRRLKSYEDYMEKLVSAFNPAAAEDVMCRSLVSVSFDGKIYDCDFNQVLDMEIDSPNGAMTIFDWNTETLAQRTIRTADHCFGCTAGAGSSCGGNTTS</sequence>
<keyword evidence="3" id="KW-0479">Metal-binding</keyword>
<dbReference type="Pfam" id="PF04055">
    <property type="entry name" value="Radical_SAM"/>
    <property type="match status" value="1"/>
</dbReference>
<dbReference type="InterPro" id="IPR024521">
    <property type="entry name" value="ArsS-like_C"/>
</dbReference>
<keyword evidence="4" id="KW-0408">Iron</keyword>
<dbReference type="InterPro" id="IPR058240">
    <property type="entry name" value="rSAM_sf"/>
</dbReference>